<name>A0A4Q7PKL0_9FIRM</name>
<dbReference type="RefSeq" id="WP_130434916.1">
    <property type="nucleotide sequence ID" value="NZ_SGXF01000002.1"/>
</dbReference>
<dbReference type="Pfam" id="PF07005">
    <property type="entry name" value="SBD_N"/>
    <property type="match status" value="1"/>
</dbReference>
<reference evidence="9 10" key="1">
    <citation type="submission" date="2019-02" db="EMBL/GenBank/DDBJ databases">
        <title>Genomic Encyclopedia of Type Strains, Phase IV (KMG-IV): sequencing the most valuable type-strain genomes for metagenomic binning, comparative biology and taxonomic classification.</title>
        <authorList>
            <person name="Goeker M."/>
        </authorList>
    </citation>
    <scope>NUCLEOTIDE SEQUENCE [LARGE SCALE GENOMIC DNA]</scope>
    <source>
        <strain evidence="9 10">DSM 29486</strain>
    </source>
</reference>
<organism evidence="9 10">
    <name type="scientific">Cuneatibacter caecimuris</name>
    <dbReference type="NCBI Taxonomy" id="1796618"/>
    <lineage>
        <taxon>Bacteria</taxon>
        <taxon>Bacillati</taxon>
        <taxon>Bacillota</taxon>
        <taxon>Clostridia</taxon>
        <taxon>Lachnospirales</taxon>
        <taxon>Lachnospiraceae</taxon>
        <taxon>Cuneatibacter</taxon>
    </lineage>
</organism>
<evidence type="ECO:0000256" key="2">
    <source>
        <dbReference type="ARBA" id="ARBA00022679"/>
    </source>
</evidence>
<comment type="similarity">
    <text evidence="1">Belongs to the four-carbon acid sugar kinase family.</text>
</comment>
<feature type="domain" description="Four-carbon acid sugar kinase nucleotide binding" evidence="8">
    <location>
        <begin position="298"/>
        <end position="464"/>
    </location>
</feature>
<protein>
    <submittedName>
        <fullName evidence="9">Uncharacterized protein YgbK (DUF1537 family)</fullName>
    </submittedName>
</protein>
<dbReference type="Gene3D" id="3.40.980.20">
    <property type="entry name" value="Four-carbon acid sugar kinase, nucleotide binding domain"/>
    <property type="match status" value="1"/>
</dbReference>
<dbReference type="OrthoDB" id="153193at2"/>
<dbReference type="SUPFAM" id="SSF142764">
    <property type="entry name" value="YgbK-like"/>
    <property type="match status" value="1"/>
</dbReference>
<evidence type="ECO:0000313" key="10">
    <source>
        <dbReference type="Proteomes" id="UP000292927"/>
    </source>
</evidence>
<dbReference type="AlphaFoldDB" id="A0A4Q7PKL0"/>
<accession>A0A4Q7PKL0</accession>
<keyword evidence="3" id="KW-0547">Nucleotide-binding</keyword>
<dbReference type="Proteomes" id="UP000292927">
    <property type="component" value="Unassembled WGS sequence"/>
</dbReference>
<sequence length="472" mass="51382">MELSALSHLPGADESRADSLLKEELSDFCRKIVVLDDDPTGIQTVHGIYVYTDWEEQTLLQAFEAQENMFFILTNSRSFSAAETEEVHRLIARRIDAAAKQTGKEYIVISRGDSTLRGHYPLETDTLRGALGGLTGTDFDGEILCPFFLEGGRYTIENVHYVKDGGTLIPAGDTEFAKDKTFGYHNSDLTAYIEEKSGGTVRREDCMAFSLEELRFGDIAALTGKLMSAGHYRHIIVNAADYTDIKIFCTALIRAMKQGKNFIVRSAAALPKILGGVPDQPLLGPSSLFPHPGRTGGLVIVGSHVHKTTSQLEDLMNSHQARTIHFMEFQVDAVFKGGLEAEASRILASAESCLRAGKSVVIYTSRQLLIPEGADKDAILAASVSISDALTSIVSRLTVKPRFILAKGGITSSDVGTKGLSVKKALVMGQIKKGIPVWLTGPESKFPDTPYIIFPGNVGDTHTLREIVEELS</sequence>
<keyword evidence="5" id="KW-0067">ATP-binding</keyword>
<evidence type="ECO:0000259" key="8">
    <source>
        <dbReference type="Pfam" id="PF17042"/>
    </source>
</evidence>
<dbReference type="EMBL" id="SGXF01000002">
    <property type="protein sequence ID" value="RZT01226.1"/>
    <property type="molecule type" value="Genomic_DNA"/>
</dbReference>
<dbReference type="Pfam" id="PF17042">
    <property type="entry name" value="NBD_C"/>
    <property type="match status" value="1"/>
</dbReference>
<keyword evidence="2" id="KW-0808">Transferase</keyword>
<keyword evidence="6" id="KW-0119">Carbohydrate metabolism</keyword>
<evidence type="ECO:0000256" key="1">
    <source>
        <dbReference type="ARBA" id="ARBA00005715"/>
    </source>
</evidence>
<evidence type="ECO:0000256" key="5">
    <source>
        <dbReference type="ARBA" id="ARBA00022840"/>
    </source>
</evidence>
<feature type="domain" description="Four-carbon acid sugar kinase N-terminal" evidence="7">
    <location>
        <begin position="32"/>
        <end position="271"/>
    </location>
</feature>
<evidence type="ECO:0000313" key="9">
    <source>
        <dbReference type="EMBL" id="RZT01226.1"/>
    </source>
</evidence>
<dbReference type="InterPro" id="IPR042213">
    <property type="entry name" value="NBD_C_sf"/>
</dbReference>
<evidence type="ECO:0000256" key="6">
    <source>
        <dbReference type="ARBA" id="ARBA00023277"/>
    </source>
</evidence>
<dbReference type="Gene3D" id="3.40.50.10840">
    <property type="entry name" value="Putative sugar-binding, N-terminal domain"/>
    <property type="match status" value="1"/>
</dbReference>
<gene>
    <name evidence="9" type="ORF">EV209_1670</name>
</gene>
<keyword evidence="10" id="KW-1185">Reference proteome</keyword>
<evidence type="ECO:0000259" key="7">
    <source>
        <dbReference type="Pfam" id="PF07005"/>
    </source>
</evidence>
<proteinExistence type="inferred from homology"/>
<dbReference type="InterPro" id="IPR037051">
    <property type="entry name" value="4-carb_acid_sugar_kinase_N_sf"/>
</dbReference>
<comment type="caution">
    <text evidence="9">The sequence shown here is derived from an EMBL/GenBank/DDBJ whole genome shotgun (WGS) entry which is preliminary data.</text>
</comment>
<evidence type="ECO:0000256" key="4">
    <source>
        <dbReference type="ARBA" id="ARBA00022777"/>
    </source>
</evidence>
<evidence type="ECO:0000256" key="3">
    <source>
        <dbReference type="ARBA" id="ARBA00022741"/>
    </source>
</evidence>
<dbReference type="GO" id="GO:0005524">
    <property type="term" value="F:ATP binding"/>
    <property type="evidence" value="ECO:0007669"/>
    <property type="project" value="UniProtKB-KW"/>
</dbReference>
<dbReference type="GO" id="GO:0016301">
    <property type="term" value="F:kinase activity"/>
    <property type="evidence" value="ECO:0007669"/>
    <property type="project" value="UniProtKB-KW"/>
</dbReference>
<dbReference type="InterPro" id="IPR010737">
    <property type="entry name" value="4-carb_acid_sugar_kinase_N"/>
</dbReference>
<dbReference type="InterPro" id="IPR031475">
    <property type="entry name" value="NBD_C"/>
</dbReference>
<keyword evidence="4" id="KW-0418">Kinase</keyword>